<reference evidence="2 4" key="1">
    <citation type="journal article" date="2000" name="Science">
        <title>The genome sequence of Drosophila melanogaster.</title>
        <authorList>
            <person name="Adams M.D."/>
            <person name="Celniker S.E."/>
            <person name="Holt R.A."/>
            <person name="Evans C.A."/>
            <person name="Gocayne J.D."/>
            <person name="Amanatides P.G."/>
            <person name="Scherer S.E."/>
            <person name="Li P.W."/>
            <person name="Hoskins R.A."/>
            <person name="Galle R.F."/>
            <person name="George R.A."/>
            <person name="Lewis S.E."/>
            <person name="Richards S."/>
            <person name="Ashburner M."/>
            <person name="Henderson S.N."/>
            <person name="Sutton G.G."/>
            <person name="Wortman J.R."/>
            <person name="Yandell M.D."/>
            <person name="Zhang Q."/>
            <person name="Chen L.X."/>
            <person name="Brandon R.C."/>
            <person name="Rogers Y.H."/>
            <person name="Blazej R.G."/>
            <person name="Champe M."/>
            <person name="Pfeiffer B.D."/>
            <person name="Wan K.H."/>
            <person name="Doyle C."/>
            <person name="Baxter E.G."/>
            <person name="Helt G."/>
            <person name="Nelson C.R."/>
            <person name="Gabor G.L."/>
            <person name="Abril J.F."/>
            <person name="Agbayani A."/>
            <person name="An H.J."/>
            <person name="Andrews-Pfannkoch C."/>
            <person name="Baldwin D."/>
            <person name="Ballew R.M."/>
            <person name="Basu A."/>
            <person name="Baxendale J."/>
            <person name="Bayraktaroglu L."/>
            <person name="Beasley E.M."/>
            <person name="Beeson K.Y."/>
            <person name="Benos P.V."/>
            <person name="Berman B.P."/>
            <person name="Bhandari D."/>
            <person name="Bolshakov S."/>
            <person name="Borkova D."/>
            <person name="Botchan M.R."/>
            <person name="Bouck J."/>
            <person name="Brokstein P."/>
            <person name="Brottier P."/>
            <person name="Burtis K.C."/>
            <person name="Busam D.A."/>
            <person name="Butler H."/>
            <person name="Cadieu E."/>
            <person name="Center A."/>
            <person name="Chandra I."/>
            <person name="Cherry J.M."/>
            <person name="Cawley S."/>
            <person name="Dahlke C."/>
            <person name="Davenport L.B."/>
            <person name="Davies P."/>
            <person name="de Pablos B."/>
            <person name="Delcher A."/>
            <person name="Deng Z."/>
            <person name="Mays A.D."/>
            <person name="Dew I."/>
            <person name="Dietz S.M."/>
            <person name="Dodson K."/>
            <person name="Doup L.E."/>
            <person name="Downes M."/>
            <person name="Dugan-Rocha S."/>
            <person name="Dunkov B.C."/>
            <person name="Dunn P."/>
            <person name="Durbin K.J."/>
            <person name="Evangelista C.C."/>
            <person name="Ferraz C."/>
            <person name="Ferriera S."/>
            <person name="Fleischmann W."/>
            <person name="Fosler C."/>
            <person name="Gabrielian A.E."/>
            <person name="Garg N.S."/>
            <person name="Gelbart W.M."/>
            <person name="Glasser K."/>
            <person name="Glodek A."/>
            <person name="Gong F."/>
            <person name="Gorrell J.H."/>
            <person name="Gu Z."/>
            <person name="Guan P."/>
            <person name="Harris M."/>
            <person name="Harris N.L."/>
            <person name="Harvey D."/>
            <person name="Heiman T.J."/>
            <person name="Hernandez J.R."/>
            <person name="Houck J."/>
            <person name="Hostin D."/>
            <person name="Houston K.A."/>
            <person name="Howland T.J."/>
            <person name="Wei M.H."/>
            <person name="Ibegwam C."/>
            <person name="Jalali M."/>
            <person name="Kalush F."/>
            <person name="Karpen G.H."/>
            <person name="Ke Z."/>
            <person name="Kennison J.A."/>
            <person name="Ketchum K.A."/>
            <person name="Kimmel B.E."/>
            <person name="Kodira C.D."/>
            <person name="Kraft C."/>
            <person name="Kravitz S."/>
            <person name="Kulp D."/>
            <person name="Lai Z."/>
            <person name="Lasko P."/>
            <person name="Lei Y."/>
            <person name="Levitsky A.A."/>
            <person name="Li J."/>
            <person name="Li Z."/>
            <person name="Liang Y."/>
            <person name="Lin X."/>
            <person name="Liu X."/>
            <person name="Mattei B."/>
            <person name="McIntosh T.C."/>
            <person name="McLeod M.P."/>
            <person name="McPherson D."/>
            <person name="Merkulov G."/>
            <person name="Milshina N.V."/>
            <person name="Mobarry C."/>
            <person name="Morris J."/>
            <person name="Moshrefi A."/>
            <person name="Mount S.M."/>
            <person name="Moy M."/>
            <person name="Murphy B."/>
            <person name="Murphy L."/>
            <person name="Muzny D.M."/>
            <person name="Nelson D.L."/>
            <person name="Nelson D.R."/>
            <person name="Nelson K.A."/>
            <person name="Nixon K."/>
            <person name="Nusskern D.R."/>
            <person name="Pacleb J.M."/>
            <person name="Palazzolo M."/>
            <person name="Pittman G.S."/>
            <person name="Pan S."/>
            <person name="Pollard J."/>
            <person name="Puri V."/>
            <person name="Reese M.G."/>
            <person name="Reinert K."/>
            <person name="Remington K."/>
            <person name="Saunders R.D."/>
            <person name="Scheeler F."/>
            <person name="Shen H."/>
            <person name="Shue B.C."/>
            <person name="Siden-Kiamos I."/>
            <person name="Simpson M."/>
            <person name="Skupski M.P."/>
            <person name="Smith T."/>
            <person name="Spier E."/>
            <person name="Spradling A.C."/>
            <person name="Stapleton M."/>
            <person name="Strong R."/>
            <person name="Sun E."/>
            <person name="Svirskas R."/>
            <person name="Tector C."/>
            <person name="Turner R."/>
            <person name="Venter E."/>
            <person name="Wang A.H."/>
            <person name="Wang X."/>
            <person name="Wang Z.Y."/>
            <person name="Wassarman D.A."/>
            <person name="Weinstock G.M."/>
            <person name="Weissenbach J."/>
            <person name="Williams S.M."/>
            <person name="WoodageT"/>
            <person name="Worley K.C."/>
            <person name="Wu D."/>
            <person name="Yang S."/>
            <person name="Yao Q.A."/>
            <person name="Ye J."/>
            <person name="Yeh R.F."/>
            <person name="Zaveri J.S."/>
            <person name="Zhan M."/>
            <person name="Zhang G."/>
            <person name="Zhao Q."/>
            <person name="Zheng L."/>
            <person name="Zheng X.H."/>
            <person name="Zhong F.N."/>
            <person name="Zhong W."/>
            <person name="Zhou X."/>
            <person name="Zhu S."/>
            <person name="Zhu X."/>
            <person name="Smith H.O."/>
            <person name="Gibbs R.A."/>
            <person name="Myers E.W."/>
            <person name="Rubin G.M."/>
            <person name="Venter J.C."/>
        </authorList>
    </citation>
    <scope>NUCLEOTIDE SEQUENCE [LARGE SCALE GENOMIC DNA]</scope>
    <source>
        <strain evidence="4">Berkeley</strain>
    </source>
</reference>
<dbReference type="KEGG" id="dme:Dmel_CG44405"/>
<dbReference type="HOGENOM" id="CLU_477585_0_0_1"/>
<name>X2JAL0_DROME</name>
<dbReference type="Bgee" id="FBgn0265578">
    <property type="expression patterns" value="Expressed in mid-late elongation-stage spermatid (Drosophila) in testis and 8 other cell types or tissues"/>
</dbReference>
<dbReference type="FlyBase" id="FBgn0265578">
    <property type="gene designation" value="CG44405"/>
</dbReference>
<dbReference type="Proteomes" id="UP000000803">
    <property type="component" value="Chromosome 2L"/>
</dbReference>
<dbReference type="AGR" id="FB:FBgn0265578"/>
<reference evidence="2 4" key="2">
    <citation type="journal article" date="2002" name="Genome Biol.">
        <title>Finishing a whole-genome shotgun: release 3 of the Drosophila melanogaster euchromatic genome sequence.</title>
        <authorList>
            <person name="Celniker S.E."/>
            <person name="Wheeler D.A."/>
            <person name="Kronmiller B."/>
            <person name="Carlson J.W."/>
            <person name="Halpern A."/>
            <person name="Patel S."/>
            <person name="Adams M."/>
            <person name="Champe M."/>
            <person name="Dugan S.P."/>
            <person name="Frise E."/>
            <person name="Hodgson A."/>
            <person name="George R.A."/>
            <person name="Hoskins R.A."/>
            <person name="Laverty T."/>
            <person name="Muzny D.M."/>
            <person name="Nelson C.R."/>
            <person name="Pacleb J.M."/>
            <person name="Park S."/>
            <person name="Pfeiffer B.D."/>
            <person name="Richards S."/>
            <person name="Sodergren E.J."/>
            <person name="Svirskas R."/>
            <person name="Tabor P.E."/>
            <person name="Wan K."/>
            <person name="Stapleton M."/>
            <person name="Sutton G.G."/>
            <person name="Venter C."/>
            <person name="Weinstock G."/>
            <person name="Scherer S.E."/>
            <person name="Myers E.W."/>
            <person name="Gibbs R.A."/>
            <person name="Rubin G.M."/>
        </authorList>
    </citation>
    <scope>NUCLEOTIDE SEQUENCE [LARGE SCALE GENOMIC DNA]</scope>
    <source>
        <strain evidence="4">Berkeley</strain>
    </source>
</reference>
<dbReference type="OrthoDB" id="7862630at2759"/>
<proteinExistence type="predicted"/>
<dbReference type="VEuPathDB" id="VectorBase:FBgn0265578"/>
<dbReference type="GeneID" id="19834721"/>
<dbReference type="EMBL" id="AE014134">
    <property type="protein sequence ID" value="AHN54492.1"/>
    <property type="molecule type" value="Genomic_DNA"/>
</dbReference>
<dbReference type="InParanoid" id="X2JAL0"/>
<gene>
    <name evidence="2" type="primary">Dmel\CG44405</name>
    <name evidence="2 3" type="ORF">CG44405</name>
    <name evidence="2" type="ORF">Dmel_CG44405</name>
</gene>
<protein>
    <submittedName>
        <fullName evidence="2">Uncharacterized protein</fullName>
    </submittedName>
</protein>
<evidence type="ECO:0000313" key="4">
    <source>
        <dbReference type="Proteomes" id="UP000000803"/>
    </source>
</evidence>
<reference evidence="2 4" key="4">
    <citation type="journal article" date="2002" name="Genome Biol.">
        <title>The transposable elements of the Drosophila melanogaster euchromatin: a genomics perspective.</title>
        <authorList>
            <person name="Kaminker J.S."/>
            <person name="Bergman C.M."/>
            <person name="Kronmiller B."/>
            <person name="Carlson J."/>
            <person name="Svirskas R."/>
            <person name="Patel S."/>
            <person name="Frise E."/>
            <person name="Wheeler D.A."/>
            <person name="Lewis S.E."/>
            <person name="Rubin G.M."/>
            <person name="Ashburner M."/>
            <person name="Celniker S.E."/>
        </authorList>
    </citation>
    <scope>NUCLEOTIDE SEQUENCE [LARGE SCALE GENOMIC DNA]</scope>
    <source>
        <strain evidence="4">Berkeley</strain>
    </source>
</reference>
<reference evidence="2 4" key="3">
    <citation type="journal article" date="2002" name="Genome Biol.">
        <title>Annotation of the Drosophila melanogaster euchromatic genome: a systematic review.</title>
        <authorList>
            <person name="Misra S."/>
            <person name="Crosby M.A."/>
            <person name="Mungall C.J."/>
            <person name="Matthews B.B."/>
            <person name="Campbell K.S."/>
            <person name="Hradecky P."/>
            <person name="Huang Y."/>
            <person name="Kaminker J.S."/>
            <person name="Millburn G.H."/>
            <person name="Prochnik S.E."/>
            <person name="Smith C.D."/>
            <person name="Tupy J.L."/>
            <person name="Whitfied E.J."/>
            <person name="Bayraktaroglu L."/>
            <person name="Berman B.P."/>
            <person name="Bettencourt B.R."/>
            <person name="Celniker S.E."/>
            <person name="de Grey A.D."/>
            <person name="Drysdale R.A."/>
            <person name="Harris N.L."/>
            <person name="Richter J."/>
            <person name="Russo S."/>
            <person name="Schroeder A.J."/>
            <person name="Shu S.Q."/>
            <person name="Stapleton M."/>
            <person name="Yamada C."/>
            <person name="Ashburner M."/>
            <person name="Gelbart W.M."/>
            <person name="Rubin G.M."/>
            <person name="Lewis S.E."/>
        </authorList>
    </citation>
    <scope>GENOME REANNOTATION</scope>
    <source>
        <strain evidence="4">Berkeley</strain>
    </source>
</reference>
<evidence type="ECO:0000313" key="3">
    <source>
        <dbReference type="FlyBase" id="FBgn0265578"/>
    </source>
</evidence>
<reference evidence="2 4" key="8">
    <citation type="journal article" date="2007" name="Science">
        <title>Sequence finishing and mapping of Drosophila melanogaster heterochromatin.</title>
        <authorList>
            <person name="Hoskins R.A."/>
            <person name="Carlson J.W."/>
            <person name="Kennedy C."/>
            <person name="Acevedo D."/>
            <person name="Evans-Holm M."/>
            <person name="Frise E."/>
            <person name="Wan K.H."/>
            <person name="Park S."/>
            <person name="Mendez-Lago M."/>
            <person name="Rossi F."/>
            <person name="Villasante A."/>
            <person name="Dimitri P."/>
            <person name="Karpen G.H."/>
            <person name="Celniker S.E."/>
        </authorList>
    </citation>
    <scope>NUCLEOTIDE SEQUENCE [LARGE SCALE GENOMIC DNA]</scope>
    <source>
        <strain evidence="4">Berkeley</strain>
    </source>
</reference>
<dbReference type="RefSeq" id="NP_001285978.1">
    <property type="nucleotide sequence ID" value="NM_001299049.1"/>
</dbReference>
<sequence length="591" mass="67723">MLERQRRSQMRLDTAAPIVNRTTTMRRTRRLSFNIEANGFVAPRSRRRRRRDPFFIAYPPMYDPMQMGNQWGFDFSTNAMPNVYGNIFPPFNRLDAGERYEYDNVSSFPPEETCDTTKPHVGHELGDILLGLDRLLQDKKVEILEERHEKSNTSDNNEDQTSSSEASHHHSVLTDVMCEAIDRINNYIGNYFKQMEMQASLNQINQLRGKLPAIQVLQLPVQPLIVQSVPPFSSFDNYPLPENYIQKKSHLERLPWLKERKRKRLSKSTTYVHMQNQGSSTEDLPKILEASNSPLKRNKLSEIQQTSKKDAGTTMWCPRECCRDHCGALRSQEVYSLGQENEETAVSSLTSTGYPPPCLKAPPPSIKSDEEGDDLGEYYHPTGESMYLLDSPLTSSYRSSCDYRQEAGNLTYSYMEEEEQVDDDDWYRSASNKLAELEVEQDYFKELEKAMLTTSEDQTHRCDPEPNSENSFVNIIATSDMAVSTTELNGETHRNPINIVRICKTSSLKKRNNAKSENQMENSPGTHKVMFENVQCNKGVQVQPNITSAGTDPIRKVSISTISKVKRNSKHLIRSKDRVNQKRSNSPVYKL</sequence>
<reference evidence="2 4" key="9">
    <citation type="journal article" date="2015" name="G3 (Bethesda)">
        <title>Gene Model Annotations for Drosophila melanogaster: Impact of High-Throughput Data.</title>
        <authorList>
            <consortium name="FlyBase Consortium"/>
            <person name="Matthews B.B."/>
            <person name="Dos Santos G."/>
            <person name="Crosby M.A."/>
            <person name="Emmert D.B."/>
            <person name="St Pierre S.E."/>
            <person name="Gramates L.S."/>
            <person name="Zhou P."/>
            <person name="Schroeder A.J."/>
            <person name="Falls K."/>
            <person name="Strelets V."/>
            <person name="Russo S.M."/>
            <person name="Gelbart W.M."/>
            <person name="null"/>
        </authorList>
    </citation>
    <scope>NUCLEOTIDE SEQUENCE [LARGE SCALE GENOMIC DNA]</scope>
    <source>
        <strain evidence="4">Berkeley</strain>
    </source>
</reference>
<reference evidence="2 4" key="11">
    <citation type="journal article" date="2015" name="Genome Res.">
        <title>The Release 6 reference sequence of the Drosophila melanogaster genome.</title>
        <authorList>
            <person name="Hoskins R.A."/>
            <person name="Carlson J.W."/>
            <person name="Wan K.H."/>
            <person name="Park S."/>
            <person name="Mendez I."/>
            <person name="Galle S.E."/>
            <person name="Booth B.W."/>
            <person name="Pfeiffer B.D."/>
            <person name="George R.A."/>
            <person name="Svirskas R."/>
            <person name="Krzywinski M."/>
            <person name="Schein J."/>
            <person name="Accardo M.C."/>
            <person name="Damia E."/>
            <person name="Messina G."/>
            <person name="Mendez-Lago M."/>
            <person name="de Pablos B."/>
            <person name="Demakova O.V."/>
            <person name="Andreyeva E.N."/>
            <person name="Boldyreva L.V."/>
            <person name="Marra M."/>
            <person name="Carvalho A.B."/>
            <person name="Dimitri P."/>
            <person name="Villasante A."/>
            <person name="Zhimulev I.F."/>
            <person name="Rubin G.M."/>
            <person name="Karpen G.H."/>
            <person name="Celniker S.E."/>
        </authorList>
    </citation>
    <scope>NUCLEOTIDE SEQUENCE [LARGE SCALE GENOMIC DNA]</scope>
    <source>
        <strain evidence="4">Berkeley</strain>
    </source>
</reference>
<accession>X2JAL0</accession>
<dbReference type="OMA" id="GPQESKM"/>
<dbReference type="BioGRID-ORCS" id="19834721">
    <property type="hits" value="0 hits in 1 CRISPR screen"/>
</dbReference>
<reference evidence="2 4" key="7">
    <citation type="journal article" date="2007" name="Science">
        <title>The Release 5.1 annotation of Drosophila melanogaster heterochromatin.</title>
        <authorList>
            <person name="Smith C.D."/>
            <person name="Shu S."/>
            <person name="Mungall C.J."/>
            <person name="Karpen G.H."/>
        </authorList>
    </citation>
    <scope>NUCLEOTIDE SEQUENCE [LARGE SCALE GENOMIC DNA]</scope>
    <source>
        <strain evidence="4">Berkeley</strain>
    </source>
</reference>
<evidence type="ECO:0000313" key="2">
    <source>
        <dbReference type="EMBL" id="AHN54492.1"/>
    </source>
</evidence>
<feature type="compositionally biased region" description="Polar residues" evidence="1">
    <location>
        <begin position="582"/>
        <end position="591"/>
    </location>
</feature>
<dbReference type="AlphaFoldDB" id="X2JAL0"/>
<reference evidence="2 4" key="10">
    <citation type="journal article" date="2015" name="G3 (Bethesda)">
        <title>Gene Model Annotations for Drosophila melanogaster: The Rule-Benders.</title>
        <authorList>
            <consortium name="FlyBase Consortium"/>
            <person name="Crosby M.A."/>
            <person name="Gramates L.S."/>
            <person name="Dos Santos G."/>
            <person name="Matthews B.B."/>
            <person name="St Pierre S.E."/>
            <person name="Zhou P."/>
            <person name="Schroeder A.J."/>
            <person name="Falls K."/>
            <person name="Emmert D.B."/>
            <person name="Russo S.M."/>
            <person name="Gelbart W.M."/>
            <person name="null"/>
        </authorList>
    </citation>
    <scope>NUCLEOTIDE SEQUENCE [LARGE SCALE GENOMIC DNA]</scope>
    <source>
        <strain evidence="4">Berkeley</strain>
    </source>
</reference>
<keyword evidence="4" id="KW-1185">Reference proteome</keyword>
<reference evidence="2 4" key="6">
    <citation type="journal article" date="2005" name="PLoS Comput. Biol.">
        <title>Combined evidence annotation of transposable elements in genome sequences.</title>
        <authorList>
            <person name="Quesneville H."/>
            <person name="Bergman C.M."/>
            <person name="Andrieu O."/>
            <person name="Autard D."/>
            <person name="Nouaud D."/>
            <person name="Ashburner M."/>
            <person name="Anxolabehere D."/>
        </authorList>
    </citation>
    <scope>NUCLEOTIDE SEQUENCE [LARGE SCALE GENOMIC DNA]</scope>
    <source>
        <strain evidence="4">Berkeley</strain>
    </source>
</reference>
<dbReference type="SMR" id="X2JAL0"/>
<feature type="compositionally biased region" description="Polar residues" evidence="1">
    <location>
        <begin position="153"/>
        <end position="165"/>
    </location>
</feature>
<feature type="region of interest" description="Disordered" evidence="1">
    <location>
        <begin position="568"/>
        <end position="591"/>
    </location>
</feature>
<feature type="region of interest" description="Disordered" evidence="1">
    <location>
        <begin position="146"/>
        <end position="170"/>
    </location>
</feature>
<reference evidence="2 4" key="5">
    <citation type="journal article" date="2002" name="Genome Biol.">
        <title>Heterochromatic sequences in a Drosophila whole-genome shotgun assembly.</title>
        <authorList>
            <person name="Hoskins R.A."/>
            <person name="Smith C.D."/>
            <person name="Carlson J.W."/>
            <person name="Carvalho A.B."/>
            <person name="Halpern A."/>
            <person name="Kaminker J.S."/>
            <person name="Kennedy C."/>
            <person name="Mungall C.J."/>
            <person name="Sullivan B.A."/>
            <person name="Sutton G.G."/>
            <person name="Yasuhara J.C."/>
            <person name="Wakimoto B.T."/>
            <person name="Myers E.W."/>
            <person name="Celniker S.E."/>
            <person name="Rubin G.M."/>
            <person name="Karpen G.H."/>
        </authorList>
    </citation>
    <scope>NUCLEOTIDE SEQUENCE [LARGE SCALE GENOMIC DNA]</scope>
    <source>
        <strain evidence="4">Berkeley</strain>
    </source>
</reference>
<evidence type="ECO:0000256" key="1">
    <source>
        <dbReference type="SAM" id="MobiDB-lite"/>
    </source>
</evidence>
<organism evidence="2 4">
    <name type="scientific">Drosophila melanogaster</name>
    <name type="common">Fruit fly</name>
    <dbReference type="NCBI Taxonomy" id="7227"/>
    <lineage>
        <taxon>Eukaryota</taxon>
        <taxon>Metazoa</taxon>
        <taxon>Ecdysozoa</taxon>
        <taxon>Arthropoda</taxon>
        <taxon>Hexapoda</taxon>
        <taxon>Insecta</taxon>
        <taxon>Pterygota</taxon>
        <taxon>Neoptera</taxon>
        <taxon>Endopterygota</taxon>
        <taxon>Diptera</taxon>
        <taxon>Brachycera</taxon>
        <taxon>Muscomorpha</taxon>
        <taxon>Ephydroidea</taxon>
        <taxon>Drosophilidae</taxon>
        <taxon>Drosophila</taxon>
        <taxon>Sophophora</taxon>
    </lineage>
</organism>